<keyword evidence="6 8" id="KW-1133">Transmembrane helix</keyword>
<name>A0ABT8YTJ8_9HYPH</name>
<evidence type="ECO:0000256" key="1">
    <source>
        <dbReference type="ARBA" id="ARBA00004651"/>
    </source>
</evidence>
<keyword evidence="4" id="KW-1003">Cell membrane</keyword>
<comment type="caution">
    <text evidence="9">The sequence shown here is derived from an EMBL/GenBank/DDBJ whole genome shotgun (WGS) entry which is preliminary data.</text>
</comment>
<keyword evidence="7 8" id="KW-0472">Membrane</keyword>
<evidence type="ECO:0000256" key="5">
    <source>
        <dbReference type="ARBA" id="ARBA00022692"/>
    </source>
</evidence>
<feature type="transmembrane region" description="Helical" evidence="8">
    <location>
        <begin position="233"/>
        <end position="253"/>
    </location>
</feature>
<dbReference type="InterPro" id="IPR004695">
    <property type="entry name" value="SLAC1/Mae1/Ssu1/TehA"/>
</dbReference>
<dbReference type="InterPro" id="IPR051629">
    <property type="entry name" value="Sulfite_efflux_TDT"/>
</dbReference>
<feature type="transmembrane region" description="Helical" evidence="8">
    <location>
        <begin position="52"/>
        <end position="74"/>
    </location>
</feature>
<dbReference type="Gene3D" id="1.50.10.150">
    <property type="entry name" value="Voltage-dependent anion channel"/>
    <property type="match status" value="1"/>
</dbReference>
<evidence type="ECO:0000256" key="3">
    <source>
        <dbReference type="ARBA" id="ARBA00022448"/>
    </source>
</evidence>
<sequence length="374" mass="39867">MTVMSDIGASGHEGLRQSVILQFTPNWFAAAMGTGVVAAVLAQHPAGSVPHMLGFALWLGDAVLFFCFSLAYGLKWMLYPRQAASIFRHPVMSMFLGCIPMALATVGNGFLLYGQGPWGERAVDIAFWIWCLDVLLAFAVAIGVPFAMFTRQSHRLEDMSAVWLLPVVAAGVATVSGALLLPHLASPEMQMQVLILSLLLWSLSLPLALGILVILFLRLVLHKLPPAGMAATAWLALGPIGTGSLGLLLLYSFGPEVLTANGLGAIAPAFGGAALLGGILLWGYGCWWLPMAIAITLHFIRRGMGFNLGWWGFTFPLGVFVLATQKMAALLALPVLGHVGEGLSACLVCIWLLVGCRTLIGAVNRSLFVDPCLM</sequence>
<feature type="transmembrane region" description="Helical" evidence="8">
    <location>
        <begin position="265"/>
        <end position="289"/>
    </location>
</feature>
<dbReference type="EMBL" id="JAUOZU010000028">
    <property type="protein sequence ID" value="MDO6967092.1"/>
    <property type="molecule type" value="Genomic_DNA"/>
</dbReference>
<dbReference type="PANTHER" id="PTHR31686:SF1">
    <property type="entry name" value="SULFITE EFFLUX PUMP SSU1"/>
    <property type="match status" value="1"/>
</dbReference>
<reference evidence="9" key="1">
    <citation type="journal article" date="2015" name="Int. J. Syst. Evol. Microbiol.">
        <title>Rhizobium alvei sp. nov., isolated from a freshwater river.</title>
        <authorList>
            <person name="Sheu S.Y."/>
            <person name="Huang H.W."/>
            <person name="Young C.C."/>
            <person name="Chen W.M."/>
        </authorList>
    </citation>
    <scope>NUCLEOTIDE SEQUENCE</scope>
    <source>
        <strain evidence="9">TNR-22</strain>
    </source>
</reference>
<keyword evidence="5 8" id="KW-0812">Transmembrane</keyword>
<accession>A0ABT8YTJ8</accession>
<evidence type="ECO:0000256" key="8">
    <source>
        <dbReference type="SAM" id="Phobius"/>
    </source>
</evidence>
<evidence type="ECO:0000256" key="4">
    <source>
        <dbReference type="ARBA" id="ARBA00022475"/>
    </source>
</evidence>
<keyword evidence="10" id="KW-1185">Reference proteome</keyword>
<comment type="similarity">
    <text evidence="2">Belongs to the tellurite-resistance/dicarboxylate transporter (TDT) family.</text>
</comment>
<evidence type="ECO:0000256" key="6">
    <source>
        <dbReference type="ARBA" id="ARBA00022989"/>
    </source>
</evidence>
<feature type="transmembrane region" description="Helical" evidence="8">
    <location>
        <begin position="26"/>
        <end position="46"/>
    </location>
</feature>
<gene>
    <name evidence="9" type="ORF">Q4481_24315</name>
</gene>
<feature type="transmembrane region" description="Helical" evidence="8">
    <location>
        <begin position="125"/>
        <end position="149"/>
    </location>
</feature>
<protein>
    <submittedName>
        <fullName evidence="9">C4-dicarboxylate ABC transporter</fullName>
    </submittedName>
</protein>
<evidence type="ECO:0000256" key="7">
    <source>
        <dbReference type="ARBA" id="ARBA00023136"/>
    </source>
</evidence>
<dbReference type="PANTHER" id="PTHR31686">
    <property type="match status" value="1"/>
</dbReference>
<evidence type="ECO:0000256" key="2">
    <source>
        <dbReference type="ARBA" id="ARBA00008566"/>
    </source>
</evidence>
<feature type="transmembrane region" description="Helical" evidence="8">
    <location>
        <begin position="161"/>
        <end position="181"/>
    </location>
</feature>
<evidence type="ECO:0000313" key="10">
    <source>
        <dbReference type="Proteomes" id="UP001174932"/>
    </source>
</evidence>
<dbReference type="Pfam" id="PF03595">
    <property type="entry name" value="SLAC1"/>
    <property type="match status" value="1"/>
</dbReference>
<organism evidence="9 10">
    <name type="scientific">Rhizobium alvei</name>
    <dbReference type="NCBI Taxonomy" id="1132659"/>
    <lineage>
        <taxon>Bacteria</taxon>
        <taxon>Pseudomonadati</taxon>
        <taxon>Pseudomonadota</taxon>
        <taxon>Alphaproteobacteria</taxon>
        <taxon>Hyphomicrobiales</taxon>
        <taxon>Rhizobiaceae</taxon>
        <taxon>Rhizobium/Agrobacterium group</taxon>
        <taxon>Rhizobium</taxon>
    </lineage>
</organism>
<dbReference type="InterPro" id="IPR038665">
    <property type="entry name" value="Voltage-dep_anion_channel_sf"/>
</dbReference>
<keyword evidence="3" id="KW-0813">Transport</keyword>
<proteinExistence type="inferred from homology"/>
<feature type="transmembrane region" description="Helical" evidence="8">
    <location>
        <begin position="342"/>
        <end position="360"/>
    </location>
</feature>
<feature type="transmembrane region" description="Helical" evidence="8">
    <location>
        <begin position="94"/>
        <end position="113"/>
    </location>
</feature>
<reference evidence="9" key="2">
    <citation type="submission" date="2023-07" db="EMBL/GenBank/DDBJ databases">
        <authorList>
            <person name="Shen H."/>
        </authorList>
    </citation>
    <scope>NUCLEOTIDE SEQUENCE</scope>
    <source>
        <strain evidence="9">TNR-22</strain>
    </source>
</reference>
<feature type="transmembrane region" description="Helical" evidence="8">
    <location>
        <begin position="310"/>
        <end position="336"/>
    </location>
</feature>
<evidence type="ECO:0000313" key="9">
    <source>
        <dbReference type="EMBL" id="MDO6967092.1"/>
    </source>
</evidence>
<feature type="transmembrane region" description="Helical" evidence="8">
    <location>
        <begin position="193"/>
        <end position="221"/>
    </location>
</feature>
<dbReference type="Proteomes" id="UP001174932">
    <property type="component" value="Unassembled WGS sequence"/>
</dbReference>
<comment type="subcellular location">
    <subcellularLocation>
        <location evidence="1">Cell membrane</location>
        <topology evidence="1">Multi-pass membrane protein</topology>
    </subcellularLocation>
</comment>
<dbReference type="RefSeq" id="WP_304379022.1">
    <property type="nucleotide sequence ID" value="NZ_JAUOZU010000028.1"/>
</dbReference>